<comment type="function">
    <text evidence="12">Cytochrome bo(3) ubiquinol terminal oxidase is the component of the aerobic respiratory chain of E.coli that predominates when cells are grown at high aeration. Has proton pump activity across the membrane in addition to electron transfer, pumping 2 protons/electron.</text>
</comment>
<keyword evidence="10" id="KW-0560">Oxidoreductase</keyword>
<keyword evidence="11 17" id="KW-0472">Membrane</keyword>
<feature type="transmembrane region" description="Helical" evidence="17">
    <location>
        <begin position="74"/>
        <end position="95"/>
    </location>
</feature>
<name>A0ABY4ECH9_VITST</name>
<sequence>MSSHNNHDAGSVKQYVVGFIISIILTVIPFGMVMGGMPKGITVATLVITMFAQVWVQLVFFLHMKREDAQRWHIASFWYTFLTIAILFVGSVWILSELHSFMM</sequence>
<evidence type="ECO:0000256" key="5">
    <source>
        <dbReference type="ARBA" id="ARBA00022448"/>
    </source>
</evidence>
<evidence type="ECO:0000256" key="12">
    <source>
        <dbReference type="ARBA" id="ARBA00025694"/>
    </source>
</evidence>
<dbReference type="InterPro" id="IPR005171">
    <property type="entry name" value="Cyt_c_oxidase_su4_prok"/>
</dbReference>
<comment type="subcellular location">
    <subcellularLocation>
        <location evidence="1">Cell membrane</location>
        <topology evidence="1">Multi-pass membrane protein</topology>
    </subcellularLocation>
</comment>
<feature type="transmembrane region" description="Helical" evidence="17">
    <location>
        <begin position="40"/>
        <end position="62"/>
    </location>
</feature>
<accession>A0ABY4ECH9</accession>
<keyword evidence="9 17" id="KW-1133">Transmembrane helix</keyword>
<keyword evidence="8" id="KW-0249">Electron transport</keyword>
<comment type="similarity">
    <text evidence="2">Belongs to the cytochrome c oxidase bacterial subunit 4 family.</text>
</comment>
<organism evidence="18 19">
    <name type="scientific">Vitreoscilla stercoraria</name>
    <dbReference type="NCBI Taxonomy" id="61"/>
    <lineage>
        <taxon>Bacteria</taxon>
        <taxon>Pseudomonadati</taxon>
        <taxon>Pseudomonadota</taxon>
        <taxon>Betaproteobacteria</taxon>
        <taxon>Neisseriales</taxon>
        <taxon>Neisseriaceae</taxon>
        <taxon>Vitreoscilla</taxon>
    </lineage>
</organism>
<evidence type="ECO:0000256" key="14">
    <source>
        <dbReference type="ARBA" id="ARBA00030211"/>
    </source>
</evidence>
<evidence type="ECO:0000256" key="17">
    <source>
        <dbReference type="SAM" id="Phobius"/>
    </source>
</evidence>
<dbReference type="RefSeq" id="WP_019958017.1">
    <property type="nucleotide sequence ID" value="NZ_CP091512.1"/>
</dbReference>
<evidence type="ECO:0000256" key="6">
    <source>
        <dbReference type="ARBA" id="ARBA00022475"/>
    </source>
</evidence>
<evidence type="ECO:0000313" key="19">
    <source>
        <dbReference type="Proteomes" id="UP000832034"/>
    </source>
</evidence>
<feature type="transmembrane region" description="Helical" evidence="17">
    <location>
        <begin position="12"/>
        <end position="34"/>
    </location>
</feature>
<dbReference type="Proteomes" id="UP000832034">
    <property type="component" value="Chromosome"/>
</dbReference>
<evidence type="ECO:0000256" key="8">
    <source>
        <dbReference type="ARBA" id="ARBA00022982"/>
    </source>
</evidence>
<reference evidence="18" key="1">
    <citation type="submission" date="2021-12" db="EMBL/GenBank/DDBJ databases">
        <authorList>
            <person name="Veyrier F.J."/>
        </authorList>
    </citation>
    <scope>NUCLEOTIDE SEQUENCE</scope>
    <source>
        <strain evidence="18">SAG 1488-6</strain>
    </source>
</reference>
<dbReference type="InterPro" id="IPR014210">
    <property type="entry name" value="Cyt_o_ubiqinol_oxidase_su4"/>
</dbReference>
<evidence type="ECO:0000313" key="18">
    <source>
        <dbReference type="EMBL" id="UOO93058.1"/>
    </source>
</evidence>
<dbReference type="InterPro" id="IPR050968">
    <property type="entry name" value="Cytochrome_c_oxidase_bac_sub4"/>
</dbReference>
<comment type="subunit">
    <text evidence="3">Heterooctamer of two A chains, two B chains, two C chains and two D chains.</text>
</comment>
<keyword evidence="5" id="KW-0813">Transport</keyword>
<evidence type="ECO:0000256" key="11">
    <source>
        <dbReference type="ARBA" id="ARBA00023136"/>
    </source>
</evidence>
<gene>
    <name evidence="18" type="primary">cyoD</name>
    <name evidence="18" type="ORF">LVJ81_03230</name>
</gene>
<keyword evidence="6" id="KW-1003">Cell membrane</keyword>
<dbReference type="EMBL" id="CP091512">
    <property type="protein sequence ID" value="UOO93058.1"/>
    <property type="molecule type" value="Genomic_DNA"/>
</dbReference>
<evidence type="ECO:0000256" key="3">
    <source>
        <dbReference type="ARBA" id="ARBA00011700"/>
    </source>
</evidence>
<protein>
    <recommendedName>
        <fullName evidence="4">Cytochrome bo(3) ubiquinol oxidase subunit 4</fullName>
    </recommendedName>
    <alternativeName>
        <fullName evidence="16">Cytochrome o ubiquinol oxidase subunit 4</fullName>
    </alternativeName>
    <alternativeName>
        <fullName evidence="13">Oxidase bo(3) subunit 4</fullName>
    </alternativeName>
    <alternativeName>
        <fullName evidence="14">Ubiquinol oxidase polypeptide IV</fullName>
    </alternativeName>
    <alternativeName>
        <fullName evidence="15">Ubiquinol oxidase subunit 4</fullName>
    </alternativeName>
</protein>
<evidence type="ECO:0000256" key="10">
    <source>
        <dbReference type="ARBA" id="ARBA00023002"/>
    </source>
</evidence>
<evidence type="ECO:0000256" key="13">
    <source>
        <dbReference type="ARBA" id="ARBA00030071"/>
    </source>
</evidence>
<evidence type="ECO:0000256" key="15">
    <source>
        <dbReference type="ARBA" id="ARBA00031887"/>
    </source>
</evidence>
<dbReference type="NCBIfam" id="TIGR02847">
    <property type="entry name" value="CyoD"/>
    <property type="match status" value="1"/>
</dbReference>
<reference evidence="18" key="2">
    <citation type="journal article" date="2022" name="Res Sq">
        <title>Evolution of multicellular longitudinally dividing oral cavity symbionts (Neisseriaceae).</title>
        <authorList>
            <person name="Nyongesa S."/>
            <person name="Weber P."/>
            <person name="Bernet E."/>
            <person name="Pullido F."/>
            <person name="Nieckarz M."/>
            <person name="Delaby M."/>
            <person name="Nieves C."/>
            <person name="Viehboeck T."/>
            <person name="Krause N."/>
            <person name="Rivera-Millot A."/>
            <person name="Nakamura A."/>
            <person name="Vischer N."/>
            <person name="VanNieuwenhze M."/>
            <person name="Brun Y."/>
            <person name="Cava F."/>
            <person name="Bulgheresi S."/>
            <person name="Veyrier F."/>
        </authorList>
    </citation>
    <scope>NUCLEOTIDE SEQUENCE</scope>
    <source>
        <strain evidence="18">SAG 1488-6</strain>
    </source>
</reference>
<dbReference type="Pfam" id="PF03626">
    <property type="entry name" value="COX4_pro"/>
    <property type="match status" value="1"/>
</dbReference>
<dbReference type="PANTHER" id="PTHR36835">
    <property type="entry name" value="CYTOCHROME BO(3) UBIQUINOL OXIDASE SUBUNIT 4"/>
    <property type="match status" value="1"/>
</dbReference>
<keyword evidence="19" id="KW-1185">Reference proteome</keyword>
<keyword evidence="7 17" id="KW-0812">Transmembrane</keyword>
<evidence type="ECO:0000256" key="7">
    <source>
        <dbReference type="ARBA" id="ARBA00022692"/>
    </source>
</evidence>
<evidence type="ECO:0000256" key="9">
    <source>
        <dbReference type="ARBA" id="ARBA00022989"/>
    </source>
</evidence>
<dbReference type="PANTHER" id="PTHR36835:SF1">
    <property type="entry name" value="CYTOCHROME BO(3) UBIQUINOL OXIDASE SUBUNIT 4"/>
    <property type="match status" value="1"/>
</dbReference>
<evidence type="ECO:0000256" key="1">
    <source>
        <dbReference type="ARBA" id="ARBA00004651"/>
    </source>
</evidence>
<proteinExistence type="inferred from homology"/>
<evidence type="ECO:0000256" key="4">
    <source>
        <dbReference type="ARBA" id="ARBA00014689"/>
    </source>
</evidence>
<evidence type="ECO:0000256" key="2">
    <source>
        <dbReference type="ARBA" id="ARBA00008079"/>
    </source>
</evidence>
<evidence type="ECO:0000256" key="16">
    <source>
        <dbReference type="ARBA" id="ARBA00032185"/>
    </source>
</evidence>